<name>A0AAD7ET48_9AGAR</name>
<proteinExistence type="predicted"/>
<comment type="caution">
    <text evidence="1">The sequence shown here is derived from an EMBL/GenBank/DDBJ whole genome shotgun (WGS) entry which is preliminary data.</text>
</comment>
<dbReference type="Proteomes" id="UP001218218">
    <property type="component" value="Unassembled WGS sequence"/>
</dbReference>
<accession>A0AAD7ET48</accession>
<keyword evidence="2" id="KW-1185">Reference proteome</keyword>
<reference evidence="1" key="1">
    <citation type="submission" date="2023-03" db="EMBL/GenBank/DDBJ databases">
        <title>Massive genome expansion in bonnet fungi (Mycena s.s.) driven by repeated elements and novel gene families across ecological guilds.</title>
        <authorList>
            <consortium name="Lawrence Berkeley National Laboratory"/>
            <person name="Harder C.B."/>
            <person name="Miyauchi S."/>
            <person name="Viragh M."/>
            <person name="Kuo A."/>
            <person name="Thoen E."/>
            <person name="Andreopoulos B."/>
            <person name="Lu D."/>
            <person name="Skrede I."/>
            <person name="Drula E."/>
            <person name="Henrissat B."/>
            <person name="Morin E."/>
            <person name="Kohler A."/>
            <person name="Barry K."/>
            <person name="LaButti K."/>
            <person name="Morin E."/>
            <person name="Salamov A."/>
            <person name="Lipzen A."/>
            <person name="Mereny Z."/>
            <person name="Hegedus B."/>
            <person name="Baldrian P."/>
            <person name="Stursova M."/>
            <person name="Weitz H."/>
            <person name="Taylor A."/>
            <person name="Grigoriev I.V."/>
            <person name="Nagy L.G."/>
            <person name="Martin F."/>
            <person name="Kauserud H."/>
        </authorList>
    </citation>
    <scope>NUCLEOTIDE SEQUENCE</scope>
    <source>
        <strain evidence="1">CBHHK002</strain>
    </source>
</reference>
<gene>
    <name evidence="1" type="ORF">DFH08DRAFT_958179</name>
</gene>
<evidence type="ECO:0000313" key="1">
    <source>
        <dbReference type="EMBL" id="KAJ7350511.1"/>
    </source>
</evidence>
<protein>
    <submittedName>
        <fullName evidence="1">Uncharacterized protein</fullName>
    </submittedName>
</protein>
<dbReference type="AlphaFoldDB" id="A0AAD7ET48"/>
<dbReference type="EMBL" id="JARIHO010000014">
    <property type="protein sequence ID" value="KAJ7350511.1"/>
    <property type="molecule type" value="Genomic_DNA"/>
</dbReference>
<evidence type="ECO:0000313" key="2">
    <source>
        <dbReference type="Proteomes" id="UP001218218"/>
    </source>
</evidence>
<organism evidence="1 2">
    <name type="scientific">Mycena albidolilacea</name>
    <dbReference type="NCBI Taxonomy" id="1033008"/>
    <lineage>
        <taxon>Eukaryota</taxon>
        <taxon>Fungi</taxon>
        <taxon>Dikarya</taxon>
        <taxon>Basidiomycota</taxon>
        <taxon>Agaricomycotina</taxon>
        <taxon>Agaricomycetes</taxon>
        <taxon>Agaricomycetidae</taxon>
        <taxon>Agaricales</taxon>
        <taxon>Marasmiineae</taxon>
        <taxon>Mycenaceae</taxon>
        <taxon>Mycena</taxon>
    </lineage>
</organism>
<sequence>MSPDLCPITFLIQMTVVTEGPTVQTSCITVSEDGGDLEDKFYMQEDWEVGCDEALAIFD</sequence>